<dbReference type="RefSeq" id="WP_248940388.1">
    <property type="nucleotide sequence ID" value="NZ_JAKIKS010000039.1"/>
</dbReference>
<reference evidence="2 3" key="1">
    <citation type="submission" date="2022-01" db="EMBL/GenBank/DDBJ databases">
        <title>Whole genome-based taxonomy of the Shewanellaceae.</title>
        <authorList>
            <person name="Martin-Rodriguez A.J."/>
        </authorList>
    </citation>
    <scope>NUCLEOTIDE SEQUENCE [LARGE SCALE GENOMIC DNA]</scope>
    <source>
        <strain evidence="2 3">DSM 17177</strain>
    </source>
</reference>
<accession>A0ABT0LD74</accession>
<evidence type="ECO:0000313" key="2">
    <source>
        <dbReference type="EMBL" id="MCL1125106.1"/>
    </source>
</evidence>
<keyword evidence="3" id="KW-1185">Reference proteome</keyword>
<evidence type="ECO:0008006" key="4">
    <source>
        <dbReference type="Google" id="ProtNLM"/>
    </source>
</evidence>
<feature type="transmembrane region" description="Helical" evidence="1">
    <location>
        <begin position="7"/>
        <end position="26"/>
    </location>
</feature>
<keyword evidence="1" id="KW-1133">Transmembrane helix</keyword>
<gene>
    <name evidence="2" type="ORF">L2764_11620</name>
</gene>
<evidence type="ECO:0000313" key="3">
    <source>
        <dbReference type="Proteomes" id="UP001203423"/>
    </source>
</evidence>
<keyword evidence="1" id="KW-0812">Transmembrane</keyword>
<evidence type="ECO:0000256" key="1">
    <source>
        <dbReference type="SAM" id="Phobius"/>
    </source>
</evidence>
<organism evidence="2 3">
    <name type="scientific">Shewanella surugensis</name>
    <dbReference type="NCBI Taxonomy" id="212020"/>
    <lineage>
        <taxon>Bacteria</taxon>
        <taxon>Pseudomonadati</taxon>
        <taxon>Pseudomonadota</taxon>
        <taxon>Gammaproteobacteria</taxon>
        <taxon>Alteromonadales</taxon>
        <taxon>Shewanellaceae</taxon>
        <taxon>Shewanella</taxon>
    </lineage>
</organism>
<comment type="caution">
    <text evidence="2">The sequence shown here is derived from an EMBL/GenBank/DDBJ whole genome shotgun (WGS) entry which is preliminary data.</text>
</comment>
<dbReference type="Proteomes" id="UP001203423">
    <property type="component" value="Unassembled WGS sequence"/>
</dbReference>
<dbReference type="EMBL" id="JAKIKS010000039">
    <property type="protein sequence ID" value="MCL1125106.1"/>
    <property type="molecule type" value="Genomic_DNA"/>
</dbReference>
<keyword evidence="1" id="KW-0472">Membrane</keyword>
<sequence>MEFRQKGYSIIIVLLTSVFYSSVTYANSTKPIKDIIAGQYICQGVKKKIKRKLTLIETPQHIDIDKRFYTYNVYFSGNVDQELTEGNKVFSNAIGYMIVDTQKLSAVGYLENQVDNRIRGAGLIEFELTDSKPVKFSAYFIDRFRDKMGIAHCEQVLKTVAPQPN</sequence>
<protein>
    <recommendedName>
        <fullName evidence="4">DUF4354 family protein</fullName>
    </recommendedName>
</protein>
<proteinExistence type="predicted"/>
<name>A0ABT0LD74_9GAMM</name>